<dbReference type="PANTHER" id="PTHR10869">
    <property type="entry name" value="PROLYL 4-HYDROXYLASE ALPHA SUBUNIT"/>
    <property type="match status" value="1"/>
</dbReference>
<dbReference type="GO" id="GO:0031418">
    <property type="term" value="F:L-ascorbic acid binding"/>
    <property type="evidence" value="ECO:0007669"/>
    <property type="project" value="InterPro"/>
</dbReference>
<dbReference type="SMART" id="SM00702">
    <property type="entry name" value="P4Hc"/>
    <property type="match status" value="1"/>
</dbReference>
<dbReference type="Proteomes" id="UP000279236">
    <property type="component" value="Unassembled WGS sequence"/>
</dbReference>
<dbReference type="InterPro" id="IPR006620">
    <property type="entry name" value="Pro_4_hyd_alph"/>
</dbReference>
<dbReference type="OrthoDB" id="69177at2759"/>
<dbReference type="InterPro" id="IPR045054">
    <property type="entry name" value="P4HA-like"/>
</dbReference>
<dbReference type="PROSITE" id="PS51471">
    <property type="entry name" value="FE2OG_OXY"/>
    <property type="match status" value="1"/>
</dbReference>
<comment type="cofactor">
    <cofactor evidence="1">
        <name>L-ascorbate</name>
        <dbReference type="ChEBI" id="CHEBI:38290"/>
    </cofactor>
</comment>
<keyword evidence="8" id="KW-1185">Reference proteome</keyword>
<dbReference type="RefSeq" id="XP_028472629.1">
    <property type="nucleotide sequence ID" value="XM_028619133.1"/>
</dbReference>
<dbReference type="GO" id="GO:0004656">
    <property type="term" value="F:procollagen-proline 4-dioxygenase activity"/>
    <property type="evidence" value="ECO:0007669"/>
    <property type="project" value="TreeGrafter"/>
</dbReference>
<keyword evidence="4" id="KW-0560">Oxidoreductase</keyword>
<keyword evidence="2" id="KW-0479">Metal-binding</keyword>
<keyword evidence="5" id="KW-0408">Iron</keyword>
<dbReference type="PANTHER" id="PTHR10869:SF247">
    <property type="entry name" value="FE2OG DIOXYGENASE DOMAIN-CONTAINING PROTEIN"/>
    <property type="match status" value="1"/>
</dbReference>
<dbReference type="STRING" id="105984.A0A427XF76"/>
<evidence type="ECO:0000256" key="3">
    <source>
        <dbReference type="ARBA" id="ARBA00022964"/>
    </source>
</evidence>
<evidence type="ECO:0000313" key="7">
    <source>
        <dbReference type="EMBL" id="RSH77482.1"/>
    </source>
</evidence>
<keyword evidence="3" id="KW-0223">Dioxygenase</keyword>
<dbReference type="EMBL" id="RSCE01000016">
    <property type="protein sequence ID" value="RSH77482.1"/>
    <property type="molecule type" value="Genomic_DNA"/>
</dbReference>
<evidence type="ECO:0000256" key="5">
    <source>
        <dbReference type="ARBA" id="ARBA00023004"/>
    </source>
</evidence>
<comment type="caution">
    <text evidence="7">The sequence shown here is derived from an EMBL/GenBank/DDBJ whole genome shotgun (WGS) entry which is preliminary data.</text>
</comment>
<gene>
    <name evidence="7" type="ORF">EHS24_003459</name>
</gene>
<dbReference type="InterPro" id="IPR005123">
    <property type="entry name" value="Oxoglu/Fe-dep_dioxygenase_dom"/>
</dbReference>
<evidence type="ECO:0000256" key="4">
    <source>
        <dbReference type="ARBA" id="ARBA00023002"/>
    </source>
</evidence>
<evidence type="ECO:0000259" key="6">
    <source>
        <dbReference type="PROSITE" id="PS51471"/>
    </source>
</evidence>
<evidence type="ECO:0000256" key="1">
    <source>
        <dbReference type="ARBA" id="ARBA00001961"/>
    </source>
</evidence>
<evidence type="ECO:0000313" key="8">
    <source>
        <dbReference type="Proteomes" id="UP000279236"/>
    </source>
</evidence>
<dbReference type="FunFam" id="2.60.120.620:FF:000020">
    <property type="entry name" value="Unplaced genomic scaffold supercont2.4, whole genome shotgun sequence"/>
    <property type="match status" value="1"/>
</dbReference>
<name>A0A427XF76_9TREE</name>
<proteinExistence type="predicted"/>
<evidence type="ECO:0000256" key="2">
    <source>
        <dbReference type="ARBA" id="ARBA00022723"/>
    </source>
</evidence>
<sequence>MGKRAEQAKKRKRQNNGKPVAVVVAEPLTPAESTDSLLLPEEIEAAILVMRTLAENPELLADKEMKDVKRGVYDLHKVLVEGATLGSSLTSRITAALKDYRFTDALVLLFEMYTRRMPPKLGALQRWVRECDATSGADGSPGDPEALRCLDMILRIANMGEAGNADLPGESSDARDHVRKVRVWRARTRGEDHPDEVAIWDRMQNKTLFGPAGTEAQKPYPGFRVANFVRGADRRPPNVYDSTVWTSEPGTIRLTPAASRRAPTKVPVPGVPGAFQVLDVFTPDECLQIIQAASAHGFERDQAAEGSALMKTSILARNFLWLADTHFLDHFYSQIVPFVPASAPVHGGVGGGKVRGINGRFRVYEYTENQLYRPHIDGAWPAAGLHPETGEYMHDSQPADDPLWSRYTLLVYLNSDIPEDTGCTTFFLPSNEMGVMDATSVRPIQGSVLCFPHGDTQGSLLHEGSAVGANGGKLVIRTDLLYEARGFGQFKPATAGATQASQD</sequence>
<organism evidence="7 8">
    <name type="scientific">Apiotrichum porosum</name>
    <dbReference type="NCBI Taxonomy" id="105984"/>
    <lineage>
        <taxon>Eukaryota</taxon>
        <taxon>Fungi</taxon>
        <taxon>Dikarya</taxon>
        <taxon>Basidiomycota</taxon>
        <taxon>Agaricomycotina</taxon>
        <taxon>Tremellomycetes</taxon>
        <taxon>Trichosporonales</taxon>
        <taxon>Trichosporonaceae</taxon>
        <taxon>Apiotrichum</taxon>
    </lineage>
</organism>
<dbReference type="GO" id="GO:0005506">
    <property type="term" value="F:iron ion binding"/>
    <property type="evidence" value="ECO:0007669"/>
    <property type="project" value="InterPro"/>
</dbReference>
<reference evidence="7 8" key="1">
    <citation type="submission" date="2018-11" db="EMBL/GenBank/DDBJ databases">
        <title>Genome sequence of Apiotrichum porosum DSM 27194.</title>
        <authorList>
            <person name="Aliyu H."/>
            <person name="Gorte O."/>
            <person name="Ochsenreither K."/>
        </authorList>
    </citation>
    <scope>NUCLEOTIDE SEQUENCE [LARGE SCALE GENOMIC DNA]</scope>
    <source>
        <strain evidence="7 8">DSM 27194</strain>
    </source>
</reference>
<dbReference type="GeneID" id="39588002"/>
<dbReference type="GO" id="GO:0005783">
    <property type="term" value="C:endoplasmic reticulum"/>
    <property type="evidence" value="ECO:0007669"/>
    <property type="project" value="TreeGrafter"/>
</dbReference>
<accession>A0A427XF76</accession>
<feature type="domain" description="Fe2OG dioxygenase" evidence="6">
    <location>
        <begin position="356"/>
        <end position="483"/>
    </location>
</feature>
<dbReference type="AlphaFoldDB" id="A0A427XF76"/>
<protein>
    <recommendedName>
        <fullName evidence="6">Fe2OG dioxygenase domain-containing protein</fullName>
    </recommendedName>
</protein>
<dbReference type="Gene3D" id="2.60.120.620">
    <property type="entry name" value="q2cbj1_9rhob like domain"/>
    <property type="match status" value="1"/>
</dbReference>